<dbReference type="OrthoDB" id="194331at2759"/>
<keyword evidence="1" id="KW-0732">Signal</keyword>
<feature type="chain" id="PRO_5013300860" evidence="1">
    <location>
        <begin position="24"/>
        <end position="269"/>
    </location>
</feature>
<evidence type="ECO:0000256" key="1">
    <source>
        <dbReference type="SAM" id="SignalP"/>
    </source>
</evidence>
<dbReference type="EMBL" id="BDSP01000124">
    <property type="protein sequence ID" value="GAX18210.1"/>
    <property type="molecule type" value="Genomic_DNA"/>
</dbReference>
<sequence>MNCKGRNQCFSLLVIGFLVQAKAFTSIQCFSLLVIGFLVQAKAFTSIQTANKHRSSPLWNKNDGLDDFWRKFPSWSDDKPSDTLTTDNTSGLLQTIEVVTAPVQEILDEYSSGWVLSYADLRPDTSATTPGRIFLATNLAYLLAGLVLQFQGANELGLATDLCAAFSFQYHYQQLEVTNTVRAALLLDYVFAAFAMGLATFYLVTSVAVTSLFTMNVAVAVGLAVVSLGCLGLSWKYEYGQPYMFFHGLWHLASAGAGYAIGDLHNSVM</sequence>
<protein>
    <submittedName>
        <fullName evidence="2">Uncharacterized protein</fullName>
    </submittedName>
</protein>
<evidence type="ECO:0000313" key="2">
    <source>
        <dbReference type="EMBL" id="GAX18210.1"/>
    </source>
</evidence>
<proteinExistence type="predicted"/>
<comment type="caution">
    <text evidence="2">The sequence shown here is derived from an EMBL/GenBank/DDBJ whole genome shotgun (WGS) entry which is preliminary data.</text>
</comment>
<dbReference type="AlphaFoldDB" id="A0A1Z5JW01"/>
<gene>
    <name evidence="2" type="ORF">FisN_25Hh194</name>
</gene>
<evidence type="ECO:0000313" key="3">
    <source>
        <dbReference type="Proteomes" id="UP000198406"/>
    </source>
</evidence>
<organism evidence="2 3">
    <name type="scientific">Fistulifera solaris</name>
    <name type="common">Oleaginous diatom</name>
    <dbReference type="NCBI Taxonomy" id="1519565"/>
    <lineage>
        <taxon>Eukaryota</taxon>
        <taxon>Sar</taxon>
        <taxon>Stramenopiles</taxon>
        <taxon>Ochrophyta</taxon>
        <taxon>Bacillariophyta</taxon>
        <taxon>Bacillariophyceae</taxon>
        <taxon>Bacillariophycidae</taxon>
        <taxon>Naviculales</taxon>
        <taxon>Naviculaceae</taxon>
        <taxon>Fistulifera</taxon>
    </lineage>
</organism>
<reference evidence="2 3" key="1">
    <citation type="journal article" date="2015" name="Plant Cell">
        <title>Oil accumulation by the oleaginous diatom Fistulifera solaris as revealed by the genome and transcriptome.</title>
        <authorList>
            <person name="Tanaka T."/>
            <person name="Maeda Y."/>
            <person name="Veluchamy A."/>
            <person name="Tanaka M."/>
            <person name="Abida H."/>
            <person name="Marechal E."/>
            <person name="Bowler C."/>
            <person name="Muto M."/>
            <person name="Sunaga Y."/>
            <person name="Tanaka M."/>
            <person name="Yoshino T."/>
            <person name="Taniguchi T."/>
            <person name="Fukuda Y."/>
            <person name="Nemoto M."/>
            <person name="Matsumoto M."/>
            <person name="Wong P.S."/>
            <person name="Aburatani S."/>
            <person name="Fujibuchi W."/>
        </authorList>
    </citation>
    <scope>NUCLEOTIDE SEQUENCE [LARGE SCALE GENOMIC DNA]</scope>
    <source>
        <strain evidence="2 3">JPCC DA0580</strain>
    </source>
</reference>
<accession>A0A1Z5JW01</accession>
<keyword evidence="3" id="KW-1185">Reference proteome</keyword>
<feature type="signal peptide" evidence="1">
    <location>
        <begin position="1"/>
        <end position="23"/>
    </location>
</feature>
<dbReference type="InParanoid" id="A0A1Z5JW01"/>
<name>A0A1Z5JW01_FISSO</name>
<dbReference type="Proteomes" id="UP000198406">
    <property type="component" value="Unassembled WGS sequence"/>
</dbReference>